<dbReference type="PANTHER" id="PTHR30457:SF12">
    <property type="entry name" value="5'_3'-NUCLEOTIDASE SURE"/>
    <property type="match status" value="1"/>
</dbReference>
<dbReference type="Gene3D" id="3.40.1210.10">
    <property type="entry name" value="Survival protein SurE-like phosphatase/nucleotidase"/>
    <property type="match status" value="1"/>
</dbReference>
<dbReference type="STRING" id="869212.Turpa_2931"/>
<dbReference type="GO" id="GO:0004309">
    <property type="term" value="F:exopolyphosphatase activity"/>
    <property type="evidence" value="ECO:0007669"/>
    <property type="project" value="TreeGrafter"/>
</dbReference>
<dbReference type="NCBIfam" id="TIGR00087">
    <property type="entry name" value="surE"/>
    <property type="match status" value="1"/>
</dbReference>
<evidence type="ECO:0000256" key="4">
    <source>
        <dbReference type="ARBA" id="ARBA00022723"/>
    </source>
</evidence>
<comment type="cofactor">
    <cofactor evidence="7">
        <name>a divalent metal cation</name>
        <dbReference type="ChEBI" id="CHEBI:60240"/>
    </cofactor>
    <text evidence="7">Binds 1 divalent metal cation per subunit.</text>
</comment>
<evidence type="ECO:0000256" key="2">
    <source>
        <dbReference type="ARBA" id="ARBA00011062"/>
    </source>
</evidence>
<comment type="similarity">
    <text evidence="2 7">Belongs to the SurE nucleotidase family.</text>
</comment>
<evidence type="ECO:0000313" key="10">
    <source>
        <dbReference type="Proteomes" id="UP000006048"/>
    </source>
</evidence>
<evidence type="ECO:0000256" key="5">
    <source>
        <dbReference type="ARBA" id="ARBA00022741"/>
    </source>
</evidence>
<dbReference type="PATRIC" id="fig|869212.3.peg.2953"/>
<dbReference type="RefSeq" id="WP_014804072.1">
    <property type="nucleotide sequence ID" value="NC_018020.1"/>
</dbReference>
<proteinExistence type="inferred from homology"/>
<dbReference type="OrthoDB" id="9780815at2"/>
<keyword evidence="6 7" id="KW-0378">Hydrolase</keyword>
<sequence>MRILISNDDGLKFPGLLRLRERLEAFGETWVFAPAEEKSATSMALSIHTDVPVIRLDERTYEVDAFPVDCVNVALHSGLAPQFDFCVSGINKGVNMGQDIWYSGTVGAARHTFIHGVPSFAVSCGYLDASGDFAKVADIFAEIFARFSADADQNFLLNVNIPMTAEDAGDIKWAKLGRRIYRDNYRREQQDDGSMLLNLGGSVLSHGGEAETDFYWYDRGCTVITPLSIDATDHAKLKEHD</sequence>
<comment type="subcellular location">
    <subcellularLocation>
        <location evidence="7">Cytoplasm</location>
    </subcellularLocation>
</comment>
<keyword evidence="10" id="KW-1185">Reference proteome</keyword>
<dbReference type="SUPFAM" id="SSF64167">
    <property type="entry name" value="SurE-like"/>
    <property type="match status" value="1"/>
</dbReference>
<comment type="catalytic activity">
    <reaction evidence="1 7">
        <text>a ribonucleoside 5'-phosphate + H2O = a ribonucleoside + phosphate</text>
        <dbReference type="Rhea" id="RHEA:12484"/>
        <dbReference type="ChEBI" id="CHEBI:15377"/>
        <dbReference type="ChEBI" id="CHEBI:18254"/>
        <dbReference type="ChEBI" id="CHEBI:43474"/>
        <dbReference type="ChEBI" id="CHEBI:58043"/>
        <dbReference type="EC" id="3.1.3.5"/>
    </reaction>
</comment>
<dbReference type="AlphaFoldDB" id="I4B8G3"/>
<reference evidence="9 10" key="1">
    <citation type="submission" date="2012-06" db="EMBL/GenBank/DDBJ databases">
        <title>The complete chromosome of genome of Turneriella parva DSM 21527.</title>
        <authorList>
            <consortium name="US DOE Joint Genome Institute (JGI-PGF)"/>
            <person name="Lucas S."/>
            <person name="Han J."/>
            <person name="Lapidus A."/>
            <person name="Bruce D."/>
            <person name="Goodwin L."/>
            <person name="Pitluck S."/>
            <person name="Peters L."/>
            <person name="Kyrpides N."/>
            <person name="Mavromatis K."/>
            <person name="Ivanova N."/>
            <person name="Mikhailova N."/>
            <person name="Chertkov O."/>
            <person name="Detter J.C."/>
            <person name="Tapia R."/>
            <person name="Han C."/>
            <person name="Land M."/>
            <person name="Hauser L."/>
            <person name="Markowitz V."/>
            <person name="Cheng J.-F."/>
            <person name="Hugenholtz P."/>
            <person name="Woyke T."/>
            <person name="Wu D."/>
            <person name="Gronow S."/>
            <person name="Wellnitz S."/>
            <person name="Brambilla E."/>
            <person name="Klenk H.-P."/>
            <person name="Eisen J.A."/>
        </authorList>
    </citation>
    <scope>NUCLEOTIDE SEQUENCE [LARGE SCALE GENOMIC DNA]</scope>
    <source>
        <strain evidence="10">ATCC BAA-1111 / DSM 21527 / NCTC 11395 / H</strain>
    </source>
</reference>
<dbReference type="HOGENOM" id="CLU_045192_1_2_12"/>
<dbReference type="GO" id="GO:0000166">
    <property type="term" value="F:nucleotide binding"/>
    <property type="evidence" value="ECO:0007669"/>
    <property type="project" value="UniProtKB-KW"/>
</dbReference>
<protein>
    <recommendedName>
        <fullName evidence="7">5'-nucleotidase SurE</fullName>
        <ecNumber evidence="7">3.1.3.5</ecNumber>
    </recommendedName>
    <alternativeName>
        <fullName evidence="7">Nucleoside 5'-monophosphate phosphohydrolase</fullName>
    </alternativeName>
</protein>
<dbReference type="KEGG" id="tpx:Turpa_2931"/>
<keyword evidence="5 7" id="KW-0547">Nucleotide-binding</keyword>
<organism evidence="9 10">
    <name type="scientific">Turneriella parva (strain ATCC BAA-1111 / DSM 21527 / NCTC 11395 / H)</name>
    <name type="common">Leptospira parva</name>
    <dbReference type="NCBI Taxonomy" id="869212"/>
    <lineage>
        <taxon>Bacteria</taxon>
        <taxon>Pseudomonadati</taxon>
        <taxon>Spirochaetota</taxon>
        <taxon>Spirochaetia</taxon>
        <taxon>Leptospirales</taxon>
        <taxon>Leptospiraceae</taxon>
        <taxon>Turneriella</taxon>
    </lineage>
</organism>
<dbReference type="Pfam" id="PF01975">
    <property type="entry name" value="SurE"/>
    <property type="match status" value="1"/>
</dbReference>
<dbReference type="HAMAP" id="MF_00060">
    <property type="entry name" value="SurE"/>
    <property type="match status" value="1"/>
</dbReference>
<evidence type="ECO:0000256" key="1">
    <source>
        <dbReference type="ARBA" id="ARBA00000815"/>
    </source>
</evidence>
<dbReference type="InterPro" id="IPR036523">
    <property type="entry name" value="SurE-like_sf"/>
</dbReference>
<evidence type="ECO:0000256" key="7">
    <source>
        <dbReference type="HAMAP-Rule" id="MF_00060"/>
    </source>
</evidence>
<feature type="domain" description="Survival protein SurE-like phosphatase/nucleotidase" evidence="8">
    <location>
        <begin position="3"/>
        <end position="182"/>
    </location>
</feature>
<keyword evidence="4 7" id="KW-0479">Metal-binding</keyword>
<dbReference type="EMBL" id="CP002959">
    <property type="protein sequence ID" value="AFM13570.1"/>
    <property type="molecule type" value="Genomic_DNA"/>
</dbReference>
<feature type="binding site" evidence="7">
    <location>
        <position position="39"/>
    </location>
    <ligand>
        <name>a divalent metal cation</name>
        <dbReference type="ChEBI" id="CHEBI:60240"/>
    </ligand>
</feature>
<dbReference type="InterPro" id="IPR002828">
    <property type="entry name" value="SurE-like_Pase/nucleotidase"/>
</dbReference>
<feature type="binding site" evidence="7">
    <location>
        <position position="9"/>
    </location>
    <ligand>
        <name>a divalent metal cation</name>
        <dbReference type="ChEBI" id="CHEBI:60240"/>
    </ligand>
</feature>
<dbReference type="InterPro" id="IPR030048">
    <property type="entry name" value="SurE"/>
</dbReference>
<dbReference type="GO" id="GO:0046872">
    <property type="term" value="F:metal ion binding"/>
    <property type="evidence" value="ECO:0007669"/>
    <property type="project" value="UniProtKB-UniRule"/>
</dbReference>
<evidence type="ECO:0000256" key="6">
    <source>
        <dbReference type="ARBA" id="ARBA00022801"/>
    </source>
</evidence>
<name>I4B8G3_TURPD</name>
<feature type="binding site" evidence="7">
    <location>
        <position position="91"/>
    </location>
    <ligand>
        <name>a divalent metal cation</name>
        <dbReference type="ChEBI" id="CHEBI:60240"/>
    </ligand>
</feature>
<accession>I4B8G3</accession>
<dbReference type="EC" id="3.1.3.5" evidence="7"/>
<evidence type="ECO:0000256" key="3">
    <source>
        <dbReference type="ARBA" id="ARBA00022490"/>
    </source>
</evidence>
<dbReference type="GO" id="GO:0005737">
    <property type="term" value="C:cytoplasm"/>
    <property type="evidence" value="ECO:0007669"/>
    <property type="project" value="UniProtKB-SubCell"/>
</dbReference>
<evidence type="ECO:0000313" key="9">
    <source>
        <dbReference type="EMBL" id="AFM13570.1"/>
    </source>
</evidence>
<dbReference type="GO" id="GO:0008253">
    <property type="term" value="F:5'-nucleotidase activity"/>
    <property type="evidence" value="ECO:0007669"/>
    <property type="project" value="UniProtKB-UniRule"/>
</dbReference>
<dbReference type="PANTHER" id="PTHR30457">
    <property type="entry name" value="5'-NUCLEOTIDASE SURE"/>
    <property type="match status" value="1"/>
</dbReference>
<dbReference type="Proteomes" id="UP000006048">
    <property type="component" value="Chromosome"/>
</dbReference>
<keyword evidence="3 7" id="KW-0963">Cytoplasm</keyword>
<comment type="function">
    <text evidence="7">Nucleotidase that shows phosphatase activity on nucleoside 5'-monophosphates.</text>
</comment>
<evidence type="ECO:0000259" key="8">
    <source>
        <dbReference type="Pfam" id="PF01975"/>
    </source>
</evidence>
<feature type="binding site" evidence="7">
    <location>
        <position position="8"/>
    </location>
    <ligand>
        <name>a divalent metal cation</name>
        <dbReference type="ChEBI" id="CHEBI:60240"/>
    </ligand>
</feature>
<gene>
    <name evidence="7" type="primary">surE</name>
    <name evidence="9" type="ordered locus">Turpa_2931</name>
</gene>
<dbReference type="GO" id="GO:0008254">
    <property type="term" value="F:3'-nucleotidase activity"/>
    <property type="evidence" value="ECO:0007669"/>
    <property type="project" value="TreeGrafter"/>
</dbReference>